<keyword evidence="3" id="KW-1185">Reference proteome</keyword>
<dbReference type="AlphaFoldDB" id="X6NJ26"/>
<dbReference type="EMBL" id="ASPP01008159">
    <property type="protein sequence ID" value="ETO25991.1"/>
    <property type="molecule type" value="Genomic_DNA"/>
</dbReference>
<feature type="non-terminal residue" evidence="2">
    <location>
        <position position="236"/>
    </location>
</feature>
<protein>
    <submittedName>
        <fullName evidence="2">Uncharacterized protein</fullName>
    </submittedName>
</protein>
<evidence type="ECO:0000313" key="2">
    <source>
        <dbReference type="EMBL" id="ETO25991.1"/>
    </source>
</evidence>
<reference evidence="2 3" key="1">
    <citation type="journal article" date="2013" name="Curr. Biol.">
        <title>The Genome of the Foraminiferan Reticulomyxa filosa.</title>
        <authorList>
            <person name="Glockner G."/>
            <person name="Hulsmann N."/>
            <person name="Schleicher M."/>
            <person name="Noegel A.A."/>
            <person name="Eichinger L."/>
            <person name="Gallinger C."/>
            <person name="Pawlowski J."/>
            <person name="Sierra R."/>
            <person name="Euteneuer U."/>
            <person name="Pillet L."/>
            <person name="Moustafa A."/>
            <person name="Platzer M."/>
            <person name="Groth M."/>
            <person name="Szafranski K."/>
            <person name="Schliwa M."/>
        </authorList>
    </citation>
    <scope>NUCLEOTIDE SEQUENCE [LARGE SCALE GENOMIC DNA]</scope>
</reference>
<comment type="caution">
    <text evidence="2">The sequence shown here is derived from an EMBL/GenBank/DDBJ whole genome shotgun (WGS) entry which is preliminary data.</text>
</comment>
<name>X6NJ26_RETFI</name>
<evidence type="ECO:0000256" key="1">
    <source>
        <dbReference type="SAM" id="MobiDB-lite"/>
    </source>
</evidence>
<evidence type="ECO:0000313" key="3">
    <source>
        <dbReference type="Proteomes" id="UP000023152"/>
    </source>
</evidence>
<sequence length="236" mass="27265">MMRQICRRSFNIALKLNKKMRPFPRTGIRRRFFATEANPKAQPATQNHSSILLSVLSDPIHAYKVRYIEFELDGLPQPAIFESITTSKKELITTYNLALQDLRVIYSNAGQKQDEDSITEDEREDNTHTYNTEDSGDISPQNFELIKKYVTPEFFIRDKAFIAHLGCIRTTTTTTKKGDATALLSDKECLLFNDPLPYIQQKFLFTLNQKLIEYRTLHSNSEHYRSVVVIVIVIVI</sequence>
<dbReference type="Proteomes" id="UP000023152">
    <property type="component" value="Unassembled WGS sequence"/>
</dbReference>
<proteinExistence type="predicted"/>
<organism evidence="2 3">
    <name type="scientific">Reticulomyxa filosa</name>
    <dbReference type="NCBI Taxonomy" id="46433"/>
    <lineage>
        <taxon>Eukaryota</taxon>
        <taxon>Sar</taxon>
        <taxon>Rhizaria</taxon>
        <taxon>Retaria</taxon>
        <taxon>Foraminifera</taxon>
        <taxon>Monothalamids</taxon>
        <taxon>Reticulomyxidae</taxon>
        <taxon>Reticulomyxa</taxon>
    </lineage>
</organism>
<feature type="region of interest" description="Disordered" evidence="1">
    <location>
        <begin position="113"/>
        <end position="136"/>
    </location>
</feature>
<accession>X6NJ26</accession>
<gene>
    <name evidence="2" type="ORF">RFI_11146</name>
</gene>